<gene>
    <name evidence="2" type="ORF">g.37084</name>
</gene>
<name>A0A2S2NKC1_SCHGA</name>
<accession>A0A2S2NKC1</accession>
<dbReference type="EMBL" id="GGMR01004577">
    <property type="protein sequence ID" value="MBY17196.1"/>
    <property type="molecule type" value="Transcribed_RNA"/>
</dbReference>
<proteinExistence type="predicted"/>
<evidence type="ECO:0000256" key="1">
    <source>
        <dbReference type="SAM" id="MobiDB-lite"/>
    </source>
</evidence>
<evidence type="ECO:0000313" key="2">
    <source>
        <dbReference type="EMBL" id="MBY17196.1"/>
    </source>
</evidence>
<reference evidence="2" key="1">
    <citation type="submission" date="2018-04" db="EMBL/GenBank/DDBJ databases">
        <title>Transcriptome of Schizaphis graminum biotype I.</title>
        <authorList>
            <person name="Scully E.D."/>
            <person name="Geib S.M."/>
            <person name="Palmer N.A."/>
            <person name="Koch K."/>
            <person name="Bradshaw J."/>
            <person name="Heng-Moss T."/>
            <person name="Sarath G."/>
        </authorList>
    </citation>
    <scope>NUCLEOTIDE SEQUENCE</scope>
</reference>
<sequence length="123" mass="13920">MEDLYISSETAESCTNNNIEEDSPKKKWNGGLAILQETTEDCGRGGEDSGGGGGKPPMSPPERRNRRKSWQMGRLDKKRRKSVSVLSPIPDAEQLDTTARESAYYKSKRSSWWNIFAHDNWAR</sequence>
<feature type="region of interest" description="Disordered" evidence="1">
    <location>
        <begin position="1"/>
        <end position="88"/>
    </location>
</feature>
<organism evidence="2">
    <name type="scientific">Schizaphis graminum</name>
    <name type="common">Green bug aphid</name>
    <dbReference type="NCBI Taxonomy" id="13262"/>
    <lineage>
        <taxon>Eukaryota</taxon>
        <taxon>Metazoa</taxon>
        <taxon>Ecdysozoa</taxon>
        <taxon>Arthropoda</taxon>
        <taxon>Hexapoda</taxon>
        <taxon>Insecta</taxon>
        <taxon>Pterygota</taxon>
        <taxon>Neoptera</taxon>
        <taxon>Paraneoptera</taxon>
        <taxon>Hemiptera</taxon>
        <taxon>Sternorrhyncha</taxon>
        <taxon>Aphidomorpha</taxon>
        <taxon>Aphidoidea</taxon>
        <taxon>Aphididae</taxon>
        <taxon>Aphidini</taxon>
        <taxon>Schizaphis</taxon>
    </lineage>
</organism>
<protein>
    <submittedName>
        <fullName evidence="2">Uncharacterized protein</fullName>
    </submittedName>
</protein>
<dbReference type="AlphaFoldDB" id="A0A2S2NKC1"/>
<feature type="compositionally biased region" description="Polar residues" evidence="1">
    <location>
        <begin position="7"/>
        <end position="18"/>
    </location>
</feature>